<name>A0A0F9VR73_9ZZZZ</name>
<dbReference type="PANTHER" id="PTHR30349">
    <property type="entry name" value="PHAGE INTEGRASE-RELATED"/>
    <property type="match status" value="1"/>
</dbReference>
<dbReference type="InterPro" id="IPR010998">
    <property type="entry name" value="Integrase_recombinase_N"/>
</dbReference>
<evidence type="ECO:0000256" key="2">
    <source>
        <dbReference type="ARBA" id="ARBA00023125"/>
    </source>
</evidence>
<evidence type="ECO:0000256" key="3">
    <source>
        <dbReference type="ARBA" id="ARBA00023172"/>
    </source>
</evidence>
<keyword evidence="1" id="KW-0229">DNA integration</keyword>
<dbReference type="InterPro" id="IPR004107">
    <property type="entry name" value="Integrase_SAM-like_N"/>
</dbReference>
<dbReference type="PROSITE" id="PS51898">
    <property type="entry name" value="TYR_RECOMBINASE"/>
    <property type="match status" value="1"/>
</dbReference>
<dbReference type="EMBL" id="LAZR01000015">
    <property type="protein sequence ID" value="KKO06565.1"/>
    <property type="molecule type" value="Genomic_DNA"/>
</dbReference>
<accession>A0A0F9VR73</accession>
<dbReference type="InterPro" id="IPR044068">
    <property type="entry name" value="CB"/>
</dbReference>
<dbReference type="PANTHER" id="PTHR30349:SF90">
    <property type="entry name" value="TYROSINE RECOMBINASE XERD"/>
    <property type="match status" value="1"/>
</dbReference>
<proteinExistence type="predicted"/>
<evidence type="ECO:0000259" key="5">
    <source>
        <dbReference type="PROSITE" id="PS51900"/>
    </source>
</evidence>
<evidence type="ECO:0000313" key="6">
    <source>
        <dbReference type="EMBL" id="KKO06565.1"/>
    </source>
</evidence>
<comment type="caution">
    <text evidence="6">The sequence shown here is derived from an EMBL/GenBank/DDBJ whole genome shotgun (WGS) entry which is preliminary data.</text>
</comment>
<protein>
    <recommendedName>
        <fullName evidence="7">Tyr recombinase domain-containing protein</fullName>
    </recommendedName>
</protein>
<feature type="domain" description="Tyr recombinase" evidence="4">
    <location>
        <begin position="98"/>
        <end position="273"/>
    </location>
</feature>
<dbReference type="InterPro" id="IPR050090">
    <property type="entry name" value="Tyrosine_recombinase_XerCD"/>
</dbReference>
<dbReference type="AlphaFoldDB" id="A0A0F9VR73"/>
<sequence>MTPLRQQMLTAMQMRGYSPRTHDAYLRVVQGLALHYRQSPERLSLEQIRAYLEHLACERHLSASTCRQALHAIRFLFVQVLKRPDLDEPIPVPKLPQRIPELLTRDEVARILAACTNDKHQMMLEVCYGCGLRVSELCRLKVSSIDGQRHLLRVTQGKGAKDRPVILPDTLLQHLQVYWQRYRPSDWLFPSTLMPEAALSPSSIQKVYLRVKAAAGVRRQGGIHGLRHAYATHLLEGGLPIHQLQHLLGHSDIRTTLRYVHWLPGGAQRSDPDTDLIARLEGRAKVSHG</sequence>
<organism evidence="6">
    <name type="scientific">marine sediment metagenome</name>
    <dbReference type="NCBI Taxonomy" id="412755"/>
    <lineage>
        <taxon>unclassified sequences</taxon>
        <taxon>metagenomes</taxon>
        <taxon>ecological metagenomes</taxon>
    </lineage>
</organism>
<dbReference type="Gene3D" id="1.10.150.130">
    <property type="match status" value="1"/>
</dbReference>
<dbReference type="PROSITE" id="PS51900">
    <property type="entry name" value="CB"/>
    <property type="match status" value="1"/>
</dbReference>
<dbReference type="Pfam" id="PF00589">
    <property type="entry name" value="Phage_integrase"/>
    <property type="match status" value="1"/>
</dbReference>
<reference evidence="6" key="1">
    <citation type="journal article" date="2015" name="Nature">
        <title>Complex archaea that bridge the gap between prokaryotes and eukaryotes.</title>
        <authorList>
            <person name="Spang A."/>
            <person name="Saw J.H."/>
            <person name="Jorgensen S.L."/>
            <person name="Zaremba-Niedzwiedzka K."/>
            <person name="Martijn J."/>
            <person name="Lind A.E."/>
            <person name="van Eijk R."/>
            <person name="Schleper C."/>
            <person name="Guy L."/>
            <person name="Ettema T.J."/>
        </authorList>
    </citation>
    <scope>NUCLEOTIDE SEQUENCE</scope>
</reference>
<dbReference type="InterPro" id="IPR011010">
    <property type="entry name" value="DNA_brk_join_enz"/>
</dbReference>
<dbReference type="GO" id="GO:0006310">
    <property type="term" value="P:DNA recombination"/>
    <property type="evidence" value="ECO:0007669"/>
    <property type="project" value="UniProtKB-KW"/>
</dbReference>
<dbReference type="GO" id="GO:0003677">
    <property type="term" value="F:DNA binding"/>
    <property type="evidence" value="ECO:0007669"/>
    <property type="project" value="UniProtKB-KW"/>
</dbReference>
<dbReference type="GO" id="GO:0015074">
    <property type="term" value="P:DNA integration"/>
    <property type="evidence" value="ECO:0007669"/>
    <property type="project" value="UniProtKB-KW"/>
</dbReference>
<dbReference type="Gene3D" id="1.10.443.10">
    <property type="entry name" value="Intergrase catalytic core"/>
    <property type="match status" value="1"/>
</dbReference>
<keyword evidence="2" id="KW-0238">DNA-binding</keyword>
<evidence type="ECO:0000256" key="1">
    <source>
        <dbReference type="ARBA" id="ARBA00022908"/>
    </source>
</evidence>
<feature type="domain" description="Core-binding (CB)" evidence="5">
    <location>
        <begin position="1"/>
        <end position="81"/>
    </location>
</feature>
<gene>
    <name evidence="6" type="ORF">LCGC14_0063730</name>
</gene>
<keyword evidence="3" id="KW-0233">DNA recombination</keyword>
<evidence type="ECO:0000259" key="4">
    <source>
        <dbReference type="PROSITE" id="PS51898"/>
    </source>
</evidence>
<dbReference type="InterPro" id="IPR013762">
    <property type="entry name" value="Integrase-like_cat_sf"/>
</dbReference>
<dbReference type="SUPFAM" id="SSF56349">
    <property type="entry name" value="DNA breaking-rejoining enzymes"/>
    <property type="match status" value="1"/>
</dbReference>
<evidence type="ECO:0008006" key="7">
    <source>
        <dbReference type="Google" id="ProtNLM"/>
    </source>
</evidence>
<dbReference type="InterPro" id="IPR002104">
    <property type="entry name" value="Integrase_catalytic"/>
</dbReference>
<dbReference type="Pfam" id="PF13495">
    <property type="entry name" value="Phage_int_SAM_4"/>
    <property type="match status" value="1"/>
</dbReference>